<reference evidence="3" key="1">
    <citation type="journal article" date="2019" name="Int. J. Syst. Evol. Microbiol.">
        <title>The Global Catalogue of Microorganisms (GCM) 10K type strain sequencing project: providing services to taxonomists for standard genome sequencing and annotation.</title>
        <authorList>
            <consortium name="The Broad Institute Genomics Platform"/>
            <consortium name="The Broad Institute Genome Sequencing Center for Infectious Disease"/>
            <person name="Wu L."/>
            <person name="Ma J."/>
        </authorList>
    </citation>
    <scope>NUCLEOTIDE SEQUENCE [LARGE SCALE GENOMIC DNA]</scope>
    <source>
        <strain evidence="3">CGMCC 4.7367</strain>
    </source>
</reference>
<accession>A0ABQ3M1I2</accession>
<organism evidence="2 3">
    <name type="scientific">Lentzea cavernae</name>
    <dbReference type="NCBI Taxonomy" id="2020703"/>
    <lineage>
        <taxon>Bacteria</taxon>
        <taxon>Bacillati</taxon>
        <taxon>Actinomycetota</taxon>
        <taxon>Actinomycetes</taxon>
        <taxon>Pseudonocardiales</taxon>
        <taxon>Pseudonocardiaceae</taxon>
        <taxon>Lentzea</taxon>
    </lineage>
</organism>
<dbReference type="RefSeq" id="WP_191296046.1">
    <property type="nucleotide sequence ID" value="NZ_BNAR01000001.1"/>
</dbReference>
<evidence type="ECO:0000313" key="3">
    <source>
        <dbReference type="Proteomes" id="UP000605568"/>
    </source>
</evidence>
<dbReference type="EMBL" id="BNAR01000001">
    <property type="protein sequence ID" value="GHH30481.1"/>
    <property type="molecule type" value="Genomic_DNA"/>
</dbReference>
<dbReference type="Proteomes" id="UP000605568">
    <property type="component" value="Unassembled WGS sequence"/>
</dbReference>
<comment type="caution">
    <text evidence="2">The sequence shown here is derived from an EMBL/GenBank/DDBJ whole genome shotgun (WGS) entry which is preliminary data.</text>
</comment>
<feature type="region of interest" description="Disordered" evidence="1">
    <location>
        <begin position="16"/>
        <end position="102"/>
    </location>
</feature>
<evidence type="ECO:0000313" key="2">
    <source>
        <dbReference type="EMBL" id="GHH30481.1"/>
    </source>
</evidence>
<sequence>MGVFILASRVLAVRTEARDRRRADDRAEEPVPLPVHVTQSDRRPDPEPDAAHGSMPLRTPDTAAKAIKEHPDSVAGQSSTPIIHLTDLSDTSCGAPITRGMV</sequence>
<feature type="compositionally biased region" description="Basic and acidic residues" evidence="1">
    <location>
        <begin position="16"/>
        <end position="29"/>
    </location>
</feature>
<name>A0ABQ3M1I2_9PSEU</name>
<evidence type="ECO:0000256" key="1">
    <source>
        <dbReference type="SAM" id="MobiDB-lite"/>
    </source>
</evidence>
<feature type="compositionally biased region" description="Basic and acidic residues" evidence="1">
    <location>
        <begin position="39"/>
        <end position="50"/>
    </location>
</feature>
<proteinExistence type="predicted"/>
<gene>
    <name evidence="2" type="ORF">GCM10017774_08220</name>
</gene>
<keyword evidence="3" id="KW-1185">Reference proteome</keyword>
<protein>
    <submittedName>
        <fullName evidence="2">Uncharacterized protein</fullName>
    </submittedName>
</protein>